<dbReference type="AlphaFoldDB" id="V7AMH9"/>
<reference evidence="3" key="1">
    <citation type="journal article" date="2014" name="Nat. Genet.">
        <title>A reference genome for common bean and genome-wide analysis of dual domestications.</title>
        <authorList>
            <person name="Schmutz J."/>
            <person name="McClean P.E."/>
            <person name="Mamidi S."/>
            <person name="Wu G.A."/>
            <person name="Cannon S.B."/>
            <person name="Grimwood J."/>
            <person name="Jenkins J."/>
            <person name="Shu S."/>
            <person name="Song Q."/>
            <person name="Chavarro C."/>
            <person name="Torres-Torres M."/>
            <person name="Geffroy V."/>
            <person name="Moghaddam S.M."/>
            <person name="Gao D."/>
            <person name="Abernathy B."/>
            <person name="Barry K."/>
            <person name="Blair M."/>
            <person name="Brick M.A."/>
            <person name="Chovatia M."/>
            <person name="Gepts P."/>
            <person name="Goodstein D.M."/>
            <person name="Gonzales M."/>
            <person name="Hellsten U."/>
            <person name="Hyten D.L."/>
            <person name="Jia G."/>
            <person name="Kelly J.D."/>
            <person name="Kudrna D."/>
            <person name="Lee R."/>
            <person name="Richard M.M."/>
            <person name="Miklas P.N."/>
            <person name="Osorno J.M."/>
            <person name="Rodrigues J."/>
            <person name="Thareau V."/>
            <person name="Urrea C.A."/>
            <person name="Wang M."/>
            <person name="Yu Y."/>
            <person name="Zhang M."/>
            <person name="Wing R.A."/>
            <person name="Cregan P.B."/>
            <person name="Rokhsar D.S."/>
            <person name="Jackson S.A."/>
        </authorList>
    </citation>
    <scope>NUCLEOTIDE SEQUENCE [LARGE SCALE GENOMIC DNA]</scope>
    <source>
        <strain evidence="3">cv. G19833</strain>
    </source>
</reference>
<keyword evidence="1" id="KW-0812">Transmembrane</keyword>
<dbReference type="Gramene" id="ESW06684">
    <property type="protein sequence ID" value="ESW06684"/>
    <property type="gene ID" value="PHAVU_010G068000g"/>
</dbReference>
<evidence type="ECO:0000256" key="1">
    <source>
        <dbReference type="SAM" id="Phobius"/>
    </source>
</evidence>
<protein>
    <submittedName>
        <fullName evidence="2">Uncharacterized protein</fullName>
    </submittedName>
</protein>
<keyword evidence="3" id="KW-1185">Reference proteome</keyword>
<evidence type="ECO:0000313" key="3">
    <source>
        <dbReference type="Proteomes" id="UP000000226"/>
    </source>
</evidence>
<keyword evidence="1" id="KW-1133">Transmembrane helix</keyword>
<feature type="transmembrane region" description="Helical" evidence="1">
    <location>
        <begin position="12"/>
        <end position="31"/>
    </location>
</feature>
<name>V7AMH9_PHAVU</name>
<dbReference type="Proteomes" id="UP000000226">
    <property type="component" value="Chromosome 10"/>
</dbReference>
<gene>
    <name evidence="2" type="ORF">PHAVU_010G068000g</name>
</gene>
<dbReference type="OrthoDB" id="10359699at2759"/>
<keyword evidence="1" id="KW-0472">Membrane</keyword>
<accession>V7AMH9</accession>
<dbReference type="EMBL" id="CM002297">
    <property type="protein sequence ID" value="ESW06684.1"/>
    <property type="molecule type" value="Genomic_DNA"/>
</dbReference>
<organism evidence="2 3">
    <name type="scientific">Phaseolus vulgaris</name>
    <name type="common">Kidney bean</name>
    <name type="synonym">French bean</name>
    <dbReference type="NCBI Taxonomy" id="3885"/>
    <lineage>
        <taxon>Eukaryota</taxon>
        <taxon>Viridiplantae</taxon>
        <taxon>Streptophyta</taxon>
        <taxon>Embryophyta</taxon>
        <taxon>Tracheophyta</taxon>
        <taxon>Spermatophyta</taxon>
        <taxon>Magnoliopsida</taxon>
        <taxon>eudicotyledons</taxon>
        <taxon>Gunneridae</taxon>
        <taxon>Pentapetalae</taxon>
        <taxon>rosids</taxon>
        <taxon>fabids</taxon>
        <taxon>Fabales</taxon>
        <taxon>Fabaceae</taxon>
        <taxon>Papilionoideae</taxon>
        <taxon>50 kb inversion clade</taxon>
        <taxon>NPAAA clade</taxon>
        <taxon>indigoferoid/millettioid clade</taxon>
        <taxon>Phaseoleae</taxon>
        <taxon>Phaseolus</taxon>
    </lineage>
</organism>
<evidence type="ECO:0000313" key="2">
    <source>
        <dbReference type="EMBL" id="ESW06684.1"/>
    </source>
</evidence>
<sequence length="45" mass="5172">MAIDSSNSEARFHALVLYTVFSFSDYLFIFIKTFSSTSIFNQTSH</sequence>
<proteinExistence type="predicted"/>